<name>A0A251V8P8_HELAN</name>
<dbReference type="InterPro" id="IPR004853">
    <property type="entry name" value="Sugar_P_trans_dom"/>
</dbReference>
<dbReference type="Pfam" id="PF03151">
    <property type="entry name" value="TPT"/>
    <property type="match status" value="1"/>
</dbReference>
<accession>A0A251V8P8</accession>
<reference evidence="3" key="1">
    <citation type="journal article" date="2017" name="Nature">
        <title>The sunflower genome provides insights into oil metabolism, flowering and Asterid evolution.</title>
        <authorList>
            <person name="Badouin H."/>
            <person name="Gouzy J."/>
            <person name="Grassa C.J."/>
            <person name="Murat F."/>
            <person name="Staton S.E."/>
            <person name="Cottret L."/>
            <person name="Lelandais-Briere C."/>
            <person name="Owens G.L."/>
            <person name="Carrere S."/>
            <person name="Mayjonade B."/>
            <person name="Legrand L."/>
            <person name="Gill N."/>
            <person name="Kane N.C."/>
            <person name="Bowers J.E."/>
            <person name="Hubner S."/>
            <person name="Bellec A."/>
            <person name="Berard A."/>
            <person name="Berges H."/>
            <person name="Blanchet N."/>
            <person name="Boniface M.C."/>
            <person name="Brunel D."/>
            <person name="Catrice O."/>
            <person name="Chaidir N."/>
            <person name="Claudel C."/>
            <person name="Donnadieu C."/>
            <person name="Faraut T."/>
            <person name="Fievet G."/>
            <person name="Helmstetter N."/>
            <person name="King M."/>
            <person name="Knapp S.J."/>
            <person name="Lai Z."/>
            <person name="Le Paslier M.C."/>
            <person name="Lippi Y."/>
            <person name="Lorenzon L."/>
            <person name="Mandel J.R."/>
            <person name="Marage G."/>
            <person name="Marchand G."/>
            <person name="Marquand E."/>
            <person name="Bret-Mestries E."/>
            <person name="Morien E."/>
            <person name="Nambeesan S."/>
            <person name="Nguyen T."/>
            <person name="Pegot-Espagnet P."/>
            <person name="Pouilly N."/>
            <person name="Raftis F."/>
            <person name="Sallet E."/>
            <person name="Schiex T."/>
            <person name="Thomas J."/>
            <person name="Vandecasteele C."/>
            <person name="Vares D."/>
            <person name="Vear F."/>
            <person name="Vautrin S."/>
            <person name="Crespi M."/>
            <person name="Mangin B."/>
            <person name="Burke J.M."/>
            <person name="Salse J."/>
            <person name="Munos S."/>
            <person name="Vincourt P."/>
            <person name="Rieseberg L.H."/>
            <person name="Langlade N.B."/>
        </authorList>
    </citation>
    <scope>NUCLEOTIDE SEQUENCE [LARGE SCALE GENOMIC DNA]</scope>
    <source>
        <strain evidence="3">cv. SF193</strain>
    </source>
</reference>
<evidence type="ECO:0000259" key="1">
    <source>
        <dbReference type="Pfam" id="PF03151"/>
    </source>
</evidence>
<feature type="domain" description="Sugar phosphate transporter" evidence="1">
    <location>
        <begin position="1"/>
        <end position="73"/>
    </location>
</feature>
<dbReference type="OMA" id="NTDMEFW"/>
<evidence type="ECO:0000313" key="2">
    <source>
        <dbReference type="EMBL" id="OTG31649.1"/>
    </source>
</evidence>
<dbReference type="InParanoid" id="A0A251V8P8"/>
<protein>
    <submittedName>
        <fullName evidence="2">Putative sugar phosphate transporter domain-containing protein</fullName>
    </submittedName>
</protein>
<dbReference type="STRING" id="4232.A0A251V8P8"/>
<organism evidence="2 3">
    <name type="scientific">Helianthus annuus</name>
    <name type="common">Common sunflower</name>
    <dbReference type="NCBI Taxonomy" id="4232"/>
    <lineage>
        <taxon>Eukaryota</taxon>
        <taxon>Viridiplantae</taxon>
        <taxon>Streptophyta</taxon>
        <taxon>Embryophyta</taxon>
        <taxon>Tracheophyta</taxon>
        <taxon>Spermatophyta</taxon>
        <taxon>Magnoliopsida</taxon>
        <taxon>eudicotyledons</taxon>
        <taxon>Gunneridae</taxon>
        <taxon>Pentapetalae</taxon>
        <taxon>asterids</taxon>
        <taxon>campanulids</taxon>
        <taxon>Asterales</taxon>
        <taxon>Asteraceae</taxon>
        <taxon>Asteroideae</taxon>
        <taxon>Heliantheae alliance</taxon>
        <taxon>Heliantheae</taxon>
        <taxon>Helianthus</taxon>
    </lineage>
</organism>
<dbReference type="AlphaFoldDB" id="A0A251V8P8"/>
<dbReference type="Proteomes" id="UP000215914">
    <property type="component" value="Chromosome 3"/>
</dbReference>
<sequence length="77" mass="8554">MLISWATKVAEAPNTDMEFWKSLFPVVLAHKIGHVAATVSMSKLAVSFTHIIKSGEPAFSVLVSRFILGDSMYSRLW</sequence>
<proteinExistence type="predicted"/>
<keyword evidence="3" id="KW-1185">Reference proteome</keyword>
<evidence type="ECO:0000313" key="3">
    <source>
        <dbReference type="Proteomes" id="UP000215914"/>
    </source>
</evidence>
<dbReference type="EMBL" id="CM007892">
    <property type="protein sequence ID" value="OTG31649.1"/>
    <property type="molecule type" value="Genomic_DNA"/>
</dbReference>
<gene>
    <name evidence="2" type="ORF">HannXRQ_Chr03g0078041</name>
</gene>